<name>A0A4C1ZY28_EUMVA</name>
<feature type="compositionally biased region" description="Low complexity" evidence="1">
    <location>
        <begin position="143"/>
        <end position="152"/>
    </location>
</feature>
<gene>
    <name evidence="2" type="ORF">EVAR_33153_1</name>
</gene>
<feature type="region of interest" description="Disordered" evidence="1">
    <location>
        <begin position="143"/>
        <end position="167"/>
    </location>
</feature>
<feature type="compositionally biased region" description="Basic and acidic residues" evidence="1">
    <location>
        <begin position="154"/>
        <end position="167"/>
    </location>
</feature>
<dbReference type="EMBL" id="BGZK01002205">
    <property type="protein sequence ID" value="GBP91763.1"/>
    <property type="molecule type" value="Genomic_DNA"/>
</dbReference>
<reference evidence="2 3" key="1">
    <citation type="journal article" date="2019" name="Commun. Biol.">
        <title>The bagworm genome reveals a unique fibroin gene that provides high tensile strength.</title>
        <authorList>
            <person name="Kono N."/>
            <person name="Nakamura H."/>
            <person name="Ohtoshi R."/>
            <person name="Tomita M."/>
            <person name="Numata K."/>
            <person name="Arakawa K."/>
        </authorList>
    </citation>
    <scope>NUCLEOTIDE SEQUENCE [LARGE SCALE GENOMIC DNA]</scope>
</reference>
<comment type="caution">
    <text evidence="2">The sequence shown here is derived from an EMBL/GenBank/DDBJ whole genome shotgun (WGS) entry which is preliminary data.</text>
</comment>
<proteinExistence type="predicted"/>
<organism evidence="2 3">
    <name type="scientific">Eumeta variegata</name>
    <name type="common">Bagworm moth</name>
    <name type="synonym">Eumeta japonica</name>
    <dbReference type="NCBI Taxonomy" id="151549"/>
    <lineage>
        <taxon>Eukaryota</taxon>
        <taxon>Metazoa</taxon>
        <taxon>Ecdysozoa</taxon>
        <taxon>Arthropoda</taxon>
        <taxon>Hexapoda</taxon>
        <taxon>Insecta</taxon>
        <taxon>Pterygota</taxon>
        <taxon>Neoptera</taxon>
        <taxon>Endopterygota</taxon>
        <taxon>Lepidoptera</taxon>
        <taxon>Glossata</taxon>
        <taxon>Ditrysia</taxon>
        <taxon>Tineoidea</taxon>
        <taxon>Psychidae</taxon>
        <taxon>Oiketicinae</taxon>
        <taxon>Eumeta</taxon>
    </lineage>
</organism>
<accession>A0A4C1ZY28</accession>
<evidence type="ECO:0000313" key="2">
    <source>
        <dbReference type="EMBL" id="GBP91763.1"/>
    </source>
</evidence>
<keyword evidence="3" id="KW-1185">Reference proteome</keyword>
<sequence>MLNCKHKRSVDNSGRCYAVGGPPAARTARPQQLASECFTSSELWYICSVLVGEQVSRRANELQQDASARRTRSAARWLVPSNYVTPVNCQRSTLVPLGRYRATPPSTCSVRASTGALRDRTAQATGVSRKTIKSILDEADTSTSTGLLTFSTPKKKEDKERTQTSTR</sequence>
<protein>
    <submittedName>
        <fullName evidence="2">Uncharacterized protein</fullName>
    </submittedName>
</protein>
<dbReference type="Proteomes" id="UP000299102">
    <property type="component" value="Unassembled WGS sequence"/>
</dbReference>
<dbReference type="AlphaFoldDB" id="A0A4C1ZY28"/>
<evidence type="ECO:0000313" key="3">
    <source>
        <dbReference type="Proteomes" id="UP000299102"/>
    </source>
</evidence>
<evidence type="ECO:0000256" key="1">
    <source>
        <dbReference type="SAM" id="MobiDB-lite"/>
    </source>
</evidence>